<comment type="caution">
    <text evidence="1">The sequence shown here is derived from an EMBL/GenBank/DDBJ whole genome shotgun (WGS) entry which is preliminary data.</text>
</comment>
<evidence type="ECO:0000313" key="1">
    <source>
        <dbReference type="EMBL" id="KAK3335796.1"/>
    </source>
</evidence>
<sequence>MLRVNIRRQTTAGQMPKLRQLDFEVISGFSRALACRSRFRMLVEYSRRTSTRSLTRSIFNPRSIWALGHPRTQLSFGNSGRKQSACATGYQTCVSAVCSPPSNPTGRRPAFTSFGLKAAETKAPWRIVSNSGGVVSEWSCRKDHSEEPSTFGVSTRRGCSLTGLVTGKTTESSVVHGARESRVDLASLRGRARAKSALEPGIWQARR</sequence>
<evidence type="ECO:0000313" key="2">
    <source>
        <dbReference type="Proteomes" id="UP001286456"/>
    </source>
</evidence>
<dbReference type="EMBL" id="JAUEPO010000001">
    <property type="protein sequence ID" value="KAK3335796.1"/>
    <property type="molecule type" value="Genomic_DNA"/>
</dbReference>
<proteinExistence type="predicted"/>
<keyword evidence="2" id="KW-1185">Reference proteome</keyword>
<accession>A0AAE0J3X8</accession>
<protein>
    <submittedName>
        <fullName evidence="1">Uncharacterized protein</fullName>
    </submittedName>
</protein>
<reference evidence="1" key="1">
    <citation type="journal article" date="2023" name="Mol. Phylogenet. Evol.">
        <title>Genome-scale phylogeny and comparative genomics of the fungal order Sordariales.</title>
        <authorList>
            <person name="Hensen N."/>
            <person name="Bonometti L."/>
            <person name="Westerberg I."/>
            <person name="Brannstrom I.O."/>
            <person name="Guillou S."/>
            <person name="Cros-Aarteil S."/>
            <person name="Calhoun S."/>
            <person name="Haridas S."/>
            <person name="Kuo A."/>
            <person name="Mondo S."/>
            <person name="Pangilinan J."/>
            <person name="Riley R."/>
            <person name="LaButti K."/>
            <person name="Andreopoulos B."/>
            <person name="Lipzen A."/>
            <person name="Chen C."/>
            <person name="Yan M."/>
            <person name="Daum C."/>
            <person name="Ng V."/>
            <person name="Clum A."/>
            <person name="Steindorff A."/>
            <person name="Ohm R.A."/>
            <person name="Martin F."/>
            <person name="Silar P."/>
            <person name="Natvig D.O."/>
            <person name="Lalanne C."/>
            <person name="Gautier V."/>
            <person name="Ament-Velasquez S.L."/>
            <person name="Kruys A."/>
            <person name="Hutchinson M.I."/>
            <person name="Powell A.J."/>
            <person name="Barry K."/>
            <person name="Miller A.N."/>
            <person name="Grigoriev I.V."/>
            <person name="Debuchy R."/>
            <person name="Gladieux P."/>
            <person name="Hiltunen Thoren M."/>
            <person name="Johannesson H."/>
        </authorList>
    </citation>
    <scope>NUCLEOTIDE SEQUENCE</scope>
    <source>
        <strain evidence="1">SMH4131-1</strain>
    </source>
</reference>
<reference evidence="1" key="2">
    <citation type="submission" date="2023-06" db="EMBL/GenBank/DDBJ databases">
        <authorList>
            <consortium name="Lawrence Berkeley National Laboratory"/>
            <person name="Haridas S."/>
            <person name="Hensen N."/>
            <person name="Bonometti L."/>
            <person name="Westerberg I."/>
            <person name="Brannstrom I.O."/>
            <person name="Guillou S."/>
            <person name="Cros-Aarteil S."/>
            <person name="Calhoun S."/>
            <person name="Kuo A."/>
            <person name="Mondo S."/>
            <person name="Pangilinan J."/>
            <person name="Riley R."/>
            <person name="Labutti K."/>
            <person name="Andreopoulos B."/>
            <person name="Lipzen A."/>
            <person name="Chen C."/>
            <person name="Yanf M."/>
            <person name="Daum C."/>
            <person name="Ng V."/>
            <person name="Clum A."/>
            <person name="Steindorff A."/>
            <person name="Ohm R."/>
            <person name="Martin F."/>
            <person name="Silar P."/>
            <person name="Natvig D."/>
            <person name="Lalanne C."/>
            <person name="Gautier V."/>
            <person name="Ament-Velasquez S.L."/>
            <person name="Kruys A."/>
            <person name="Hutchinson M.I."/>
            <person name="Powell A.J."/>
            <person name="Barry K."/>
            <person name="Miller A.N."/>
            <person name="Grigoriev I.V."/>
            <person name="Debuchy R."/>
            <person name="Gladieux P."/>
            <person name="Thoren M.H."/>
            <person name="Johannesson H."/>
        </authorList>
    </citation>
    <scope>NUCLEOTIDE SEQUENCE</scope>
    <source>
        <strain evidence="1">SMH4131-1</strain>
    </source>
</reference>
<dbReference type="AlphaFoldDB" id="A0AAE0J3X8"/>
<name>A0AAE0J3X8_9PEZI</name>
<organism evidence="1 2">
    <name type="scientific">Cercophora scortea</name>
    <dbReference type="NCBI Taxonomy" id="314031"/>
    <lineage>
        <taxon>Eukaryota</taxon>
        <taxon>Fungi</taxon>
        <taxon>Dikarya</taxon>
        <taxon>Ascomycota</taxon>
        <taxon>Pezizomycotina</taxon>
        <taxon>Sordariomycetes</taxon>
        <taxon>Sordariomycetidae</taxon>
        <taxon>Sordariales</taxon>
        <taxon>Lasiosphaeriaceae</taxon>
        <taxon>Cercophora</taxon>
    </lineage>
</organism>
<dbReference type="Proteomes" id="UP001286456">
    <property type="component" value="Unassembled WGS sequence"/>
</dbReference>
<gene>
    <name evidence="1" type="ORF">B0T19DRAFT_407492</name>
</gene>